<comment type="caution">
    <text evidence="1">The sequence shown here is derived from an EMBL/GenBank/DDBJ whole genome shotgun (WGS) entry which is preliminary data.</text>
</comment>
<gene>
    <name evidence="1" type="ORF">AVEN_224609_1</name>
</gene>
<protein>
    <submittedName>
        <fullName evidence="1">Uncharacterized protein</fullName>
    </submittedName>
</protein>
<dbReference type="EMBL" id="BGPR01014419">
    <property type="protein sequence ID" value="GBN65111.1"/>
    <property type="molecule type" value="Genomic_DNA"/>
</dbReference>
<organism evidence="1 2">
    <name type="scientific">Araneus ventricosus</name>
    <name type="common">Orbweaver spider</name>
    <name type="synonym">Epeira ventricosa</name>
    <dbReference type="NCBI Taxonomy" id="182803"/>
    <lineage>
        <taxon>Eukaryota</taxon>
        <taxon>Metazoa</taxon>
        <taxon>Ecdysozoa</taxon>
        <taxon>Arthropoda</taxon>
        <taxon>Chelicerata</taxon>
        <taxon>Arachnida</taxon>
        <taxon>Araneae</taxon>
        <taxon>Araneomorphae</taxon>
        <taxon>Entelegynae</taxon>
        <taxon>Araneoidea</taxon>
        <taxon>Araneidae</taxon>
        <taxon>Araneus</taxon>
    </lineage>
</organism>
<proteinExistence type="predicted"/>
<reference evidence="1 2" key="1">
    <citation type="journal article" date="2019" name="Sci. Rep.">
        <title>Orb-weaving spider Araneus ventricosus genome elucidates the spidroin gene catalogue.</title>
        <authorList>
            <person name="Kono N."/>
            <person name="Nakamura H."/>
            <person name="Ohtoshi R."/>
            <person name="Moran D.A.P."/>
            <person name="Shinohara A."/>
            <person name="Yoshida Y."/>
            <person name="Fujiwara M."/>
            <person name="Mori M."/>
            <person name="Tomita M."/>
            <person name="Arakawa K."/>
        </authorList>
    </citation>
    <scope>NUCLEOTIDE SEQUENCE [LARGE SCALE GENOMIC DNA]</scope>
</reference>
<accession>A0A4Y2QP71</accession>
<name>A0A4Y2QP71_ARAVE</name>
<dbReference type="AlphaFoldDB" id="A0A4Y2QP71"/>
<dbReference type="Proteomes" id="UP000499080">
    <property type="component" value="Unassembled WGS sequence"/>
</dbReference>
<sequence length="111" mass="12367">MLGSAKIEITIKVKPAGVVSPKLSRILLEKGAVTPTPAWVKKFEPIETQDPIIIRKYLGKESNSKRGVPIKCVPISTLSWLKDILPACTDCYQVRMSMENRMKTKAPSRSQ</sequence>
<evidence type="ECO:0000313" key="1">
    <source>
        <dbReference type="EMBL" id="GBN65111.1"/>
    </source>
</evidence>
<keyword evidence="2" id="KW-1185">Reference proteome</keyword>
<evidence type="ECO:0000313" key="2">
    <source>
        <dbReference type="Proteomes" id="UP000499080"/>
    </source>
</evidence>